<keyword evidence="2" id="KW-1185">Reference proteome</keyword>
<dbReference type="PROSITE" id="PS51257">
    <property type="entry name" value="PROKAR_LIPOPROTEIN"/>
    <property type="match status" value="1"/>
</dbReference>
<protein>
    <submittedName>
        <fullName evidence="1">Uncharacterized protein</fullName>
    </submittedName>
</protein>
<sequence length="141" mass="14556">MKTSLLLASLATTAALATSCDMTTCEKPPQPACTTGTVLGHTCMAGTLVQLRGANVGGQTIQYDADGTGLKTYQNVIATYTDLGTLSERGTTLHFTYRAGGTKPEVNCLAADAPADMKPYTLCNISAAACPGDEVTTQSTK</sequence>
<dbReference type="Proteomes" id="UP000326380">
    <property type="component" value="Unassembled WGS sequence"/>
</dbReference>
<dbReference type="EMBL" id="VTWU01000010">
    <property type="protein sequence ID" value="KAA9325355.1"/>
    <property type="molecule type" value="Genomic_DNA"/>
</dbReference>
<dbReference type="RefSeq" id="WP_151080838.1">
    <property type="nucleotide sequence ID" value="NZ_CP047647.1"/>
</dbReference>
<comment type="caution">
    <text evidence="1">The sequence shown here is derived from an EMBL/GenBank/DDBJ whole genome shotgun (WGS) entry which is preliminary data.</text>
</comment>
<evidence type="ECO:0000313" key="2">
    <source>
        <dbReference type="Proteomes" id="UP000326380"/>
    </source>
</evidence>
<gene>
    <name evidence="1" type="ORF">F0P96_20355</name>
</gene>
<name>A0A7L4ZZT0_9BACT</name>
<evidence type="ECO:0000313" key="1">
    <source>
        <dbReference type="EMBL" id="KAA9325355.1"/>
    </source>
</evidence>
<organism evidence="1 2">
    <name type="scientific">Hymenobacter busanensis</name>
    <dbReference type="NCBI Taxonomy" id="2607656"/>
    <lineage>
        <taxon>Bacteria</taxon>
        <taxon>Pseudomonadati</taxon>
        <taxon>Bacteroidota</taxon>
        <taxon>Cytophagia</taxon>
        <taxon>Cytophagales</taxon>
        <taxon>Hymenobacteraceae</taxon>
        <taxon>Hymenobacter</taxon>
    </lineage>
</organism>
<accession>A0A7L4ZZT0</accession>
<dbReference type="AlphaFoldDB" id="A0A7L4ZZT0"/>
<proteinExistence type="predicted"/>
<reference evidence="1 2" key="1">
    <citation type="submission" date="2019-09" db="EMBL/GenBank/DDBJ databases">
        <title>Genome sequence of Hymenobacter sp. M3.</title>
        <authorList>
            <person name="Srinivasan S."/>
        </authorList>
    </citation>
    <scope>NUCLEOTIDE SEQUENCE [LARGE SCALE GENOMIC DNA]</scope>
    <source>
        <strain evidence="1 2">M3</strain>
    </source>
</reference>